<feature type="domain" description="YcdB/YcdC repeated" evidence="2">
    <location>
        <begin position="371"/>
        <end position="485"/>
    </location>
</feature>
<sequence length="566" mass="64073">MKRINQSVMTIVAACLLAATPMWTETSRAEAANIAKEQQAKKSEISKEVQSSLDKLFEQMPELKTLRLEEKFLKENNFRDYPNPVWNVMLTNRPETGAEKNRTEYATASIELDAQTGRLLFLDIRNPDWASANYPDEKLAREKADEFLHKWLGKETSSLKQSQAMGRGKAGRGSGETGKMIEWARSSVYYQTLINEIPLNDYSLVVSVDHAGHIVRYDAYRQIQPDETKWPAPEKAISPEKAKQLYQEQLKMQLEYVAEQPTAYAGPGRPSEKKPMLIYQANEPFGIDAVTGKVVGEDKIPEQQSVRVKGEGKSVKIASKAEGEQWLKEQFGIDVAGADFEYDDHKENLTDGLQQIESYHWLNFSGKSASSFDSISLTTDAVSDRLIGFNLHLPDGRKQGKTISIEEAKKKAIAALEPYVDPSLAELTLFVRTDEAEIPDWVDKSKLHKQDEPQEYSFHFQGKRDGIPVSDEFYGVEINKETGAIAGLNLHPIQPGIVLPDAGKIVSEQEAKEAYQQEVELELNYYWDQYEGQRAPEPQLIYQTKEKNSYRFIDATTGKIITVKYR</sequence>
<keyword evidence="1" id="KW-0732">Signal</keyword>
<feature type="chain" id="PRO_5039214526" description="YcdB/YcdC repeated domain-containing protein" evidence="1">
    <location>
        <begin position="25"/>
        <end position="566"/>
    </location>
</feature>
<dbReference type="Proteomes" id="UP000316882">
    <property type="component" value="Unassembled WGS sequence"/>
</dbReference>
<accession>A0A4Y3PM22</accession>
<comment type="caution">
    <text evidence="3">The sequence shown here is derived from an EMBL/GenBank/DDBJ whole genome shotgun (WGS) entry which is preliminary data.</text>
</comment>
<proteinExistence type="predicted"/>
<feature type="domain" description="YcdB/YcdC repeated" evidence="2">
    <location>
        <begin position="100"/>
        <end position="220"/>
    </location>
</feature>
<dbReference type="STRING" id="54914.AV540_17190"/>
<dbReference type="AlphaFoldDB" id="A0A4Y3PM22"/>
<dbReference type="EMBL" id="BJMH01000017">
    <property type="protein sequence ID" value="GEB33885.1"/>
    <property type="molecule type" value="Genomic_DNA"/>
</dbReference>
<evidence type="ECO:0000256" key="1">
    <source>
        <dbReference type="SAM" id="SignalP"/>
    </source>
</evidence>
<gene>
    <name evidence="3" type="ORF">BPA01_34650</name>
</gene>
<evidence type="ECO:0000313" key="4">
    <source>
        <dbReference type="Proteomes" id="UP000316882"/>
    </source>
</evidence>
<dbReference type="PROSITE" id="PS51257">
    <property type="entry name" value="PROKAR_LIPOPROTEIN"/>
    <property type="match status" value="1"/>
</dbReference>
<protein>
    <recommendedName>
        <fullName evidence="2">YcdB/YcdC repeated domain-containing protein</fullName>
    </recommendedName>
</protein>
<evidence type="ECO:0000313" key="3">
    <source>
        <dbReference type="EMBL" id="GEB33885.1"/>
    </source>
</evidence>
<feature type="signal peptide" evidence="1">
    <location>
        <begin position="1"/>
        <end position="24"/>
    </location>
</feature>
<reference evidence="3 4" key="1">
    <citation type="submission" date="2019-06" db="EMBL/GenBank/DDBJ databases">
        <title>Whole genome shotgun sequence of Brevibacillus parabrevis NBRC 12334.</title>
        <authorList>
            <person name="Hosoyama A."/>
            <person name="Uohara A."/>
            <person name="Ohji S."/>
            <person name="Ichikawa N."/>
        </authorList>
    </citation>
    <scope>NUCLEOTIDE SEQUENCE [LARGE SCALE GENOMIC DNA]</scope>
    <source>
        <strain evidence="3 4">NBRC 12334</strain>
    </source>
</reference>
<evidence type="ECO:0000259" key="2">
    <source>
        <dbReference type="Pfam" id="PF16244"/>
    </source>
</evidence>
<dbReference type="RefSeq" id="WP_122966652.1">
    <property type="nucleotide sequence ID" value="NZ_BJMH01000017.1"/>
</dbReference>
<organism evidence="3 4">
    <name type="scientific">Brevibacillus parabrevis</name>
    <dbReference type="NCBI Taxonomy" id="54914"/>
    <lineage>
        <taxon>Bacteria</taxon>
        <taxon>Bacillati</taxon>
        <taxon>Bacillota</taxon>
        <taxon>Bacilli</taxon>
        <taxon>Bacillales</taxon>
        <taxon>Paenibacillaceae</taxon>
        <taxon>Brevibacillus</taxon>
    </lineage>
</organism>
<name>A0A4Y3PM22_BREPA</name>
<keyword evidence="4" id="KW-1185">Reference proteome</keyword>
<dbReference type="InterPro" id="IPR032599">
    <property type="entry name" value="YcdB/YcdC_rep_domain"/>
</dbReference>
<dbReference type="Pfam" id="PF16244">
    <property type="entry name" value="DUF4901"/>
    <property type="match status" value="2"/>
</dbReference>